<protein>
    <recommendedName>
        <fullName evidence="3">MACPF domain-containing protein</fullName>
    </recommendedName>
</protein>
<evidence type="ECO:0000259" key="3">
    <source>
        <dbReference type="PROSITE" id="PS51412"/>
    </source>
</evidence>
<dbReference type="SMART" id="SM00457">
    <property type="entry name" value="MACPF"/>
    <property type="match status" value="1"/>
</dbReference>
<dbReference type="SUPFAM" id="SSF52540">
    <property type="entry name" value="P-loop containing nucleoside triphosphate hydrolases"/>
    <property type="match status" value="1"/>
</dbReference>
<evidence type="ECO:0000313" key="4">
    <source>
        <dbReference type="EMBL" id="RUS30134.1"/>
    </source>
</evidence>
<feature type="transmembrane region" description="Helical" evidence="2">
    <location>
        <begin position="831"/>
        <end position="862"/>
    </location>
</feature>
<sequence>MLKETTVPTTIQSRLHKLIPNPRMVDIPTIPSELVAMVQRDPDSAKHPGYYMAQRSVSARRSPNNPTILLVGVSGAGKSTTINRLFGSNICVTGGIVSVTKNVTEYYVDIPSERCGINNLRLSIIDTPGFGDSHGGPDSDAKHAVCMKRFFETHEGLNKGIFPSAILIICPLTDTRMGGESSAFTKMLHAVRFTIFERAVDLRRPNVVFVLTHLNSILGDAATIEQHLEARRATILETAQRVLGLNGDSVRIIAVENECGQLGYSKMEGTDWYELRTGELFPYHLFRNIIETTKSAEDDIGEEAISLYFSDHGDARVKKGHRVSVRQIVKDGKDEIARVKKIIEHIAIGNKDSEIWQALDAQINKLGNGEAEENEEEEDEAEEEEDEEEDEDEDEDELEENENPYKVDAHFLATLLHVKGITSKADLPESMSEFVALLDNVELSPHMLELVRQTFGIRQYELIGNLVVGHGYHAIKDGPTTTQVFDHGPPVDATINFAIPKRIKVTKTDETKVSTMTFDTQEAYNHKRMIDLGILKKPGNSLLQSSIGATNPPKSKPTTTQPETQLLVQERRTFKLSIDPATTPLNPEFKLALSKLPTKYDKGNKKWTEFFEKWGTHAIVGAYGGGSMMISLTASTIIQNSNPTTTTTTTTTDIKEKFSPPPSPSVPTVPHFQPAPKALDITSSRQHVVFRGGDAQYYTKRISDLTDNMQGRWVASIPANPVVLTRDLELIPFTILTAMDVDLQHITEAMVAATRAYLGRDAQVDPRALAGVGDQNQENEIPKTRQQATRETSPVWRFLSRVLGLTAMTVGGGAAAVGGTAVALHTFGIAGALAAITAVVGAPVLLAVGGVTFAAGGSVWIVSRLLSDEEEYLAAE</sequence>
<gene>
    <name evidence="4" type="ORF">BC938DRAFT_479813</name>
</gene>
<evidence type="ECO:0000256" key="1">
    <source>
        <dbReference type="SAM" id="MobiDB-lite"/>
    </source>
</evidence>
<keyword evidence="2" id="KW-1133">Transmembrane helix</keyword>
<dbReference type="GO" id="GO:0005525">
    <property type="term" value="F:GTP binding"/>
    <property type="evidence" value="ECO:0007669"/>
    <property type="project" value="InterPro"/>
</dbReference>
<dbReference type="Gene3D" id="3.40.50.300">
    <property type="entry name" value="P-loop containing nucleotide triphosphate hydrolases"/>
    <property type="match status" value="1"/>
</dbReference>
<dbReference type="Proteomes" id="UP000274822">
    <property type="component" value="Unassembled WGS sequence"/>
</dbReference>
<evidence type="ECO:0000313" key="5">
    <source>
        <dbReference type="Proteomes" id="UP000274822"/>
    </source>
</evidence>
<dbReference type="PROSITE" id="PS51412">
    <property type="entry name" value="MACPF_2"/>
    <property type="match status" value="1"/>
</dbReference>
<dbReference type="InterPro" id="IPR020864">
    <property type="entry name" value="MACPF"/>
</dbReference>
<organism evidence="4 5">
    <name type="scientific">Jimgerdemannia flammicorona</name>
    <dbReference type="NCBI Taxonomy" id="994334"/>
    <lineage>
        <taxon>Eukaryota</taxon>
        <taxon>Fungi</taxon>
        <taxon>Fungi incertae sedis</taxon>
        <taxon>Mucoromycota</taxon>
        <taxon>Mucoromycotina</taxon>
        <taxon>Endogonomycetes</taxon>
        <taxon>Endogonales</taxon>
        <taxon>Endogonaceae</taxon>
        <taxon>Jimgerdemannia</taxon>
    </lineage>
</organism>
<feature type="region of interest" description="Disordered" evidence="1">
    <location>
        <begin position="368"/>
        <end position="404"/>
    </location>
</feature>
<dbReference type="AlphaFoldDB" id="A0A433QK52"/>
<feature type="compositionally biased region" description="Acidic residues" evidence="1">
    <location>
        <begin position="370"/>
        <end position="402"/>
    </location>
</feature>
<reference evidence="4 5" key="1">
    <citation type="journal article" date="2018" name="New Phytol.">
        <title>Phylogenomics of Endogonaceae and evolution of mycorrhizas within Mucoromycota.</title>
        <authorList>
            <person name="Chang Y."/>
            <person name="Desiro A."/>
            <person name="Na H."/>
            <person name="Sandor L."/>
            <person name="Lipzen A."/>
            <person name="Clum A."/>
            <person name="Barry K."/>
            <person name="Grigoriev I.V."/>
            <person name="Martin F.M."/>
            <person name="Stajich J.E."/>
            <person name="Smith M.E."/>
            <person name="Bonito G."/>
            <person name="Spatafora J.W."/>
        </authorList>
    </citation>
    <scope>NUCLEOTIDE SEQUENCE [LARGE SCALE GENOMIC DNA]</scope>
    <source>
        <strain evidence="4 5">AD002</strain>
    </source>
</reference>
<feature type="region of interest" description="Disordered" evidence="1">
    <location>
        <begin position="643"/>
        <end position="668"/>
    </location>
</feature>
<comment type="caution">
    <text evidence="4">The sequence shown here is derived from an EMBL/GenBank/DDBJ whole genome shotgun (WGS) entry which is preliminary data.</text>
</comment>
<dbReference type="PANTHER" id="PTHR32046:SF11">
    <property type="entry name" value="IMMUNE-ASSOCIATED NUCLEOTIDE-BINDING PROTEIN 10-LIKE"/>
    <property type="match status" value="1"/>
</dbReference>
<dbReference type="Pfam" id="PF01823">
    <property type="entry name" value="MACPF"/>
    <property type="match status" value="1"/>
</dbReference>
<evidence type="ECO:0000256" key="2">
    <source>
        <dbReference type="SAM" id="Phobius"/>
    </source>
</evidence>
<accession>A0A433QK52</accession>
<keyword evidence="2" id="KW-0472">Membrane</keyword>
<name>A0A433QK52_9FUNG</name>
<dbReference type="PANTHER" id="PTHR32046">
    <property type="entry name" value="G DOMAIN-CONTAINING PROTEIN"/>
    <property type="match status" value="1"/>
</dbReference>
<dbReference type="Pfam" id="PF01926">
    <property type="entry name" value="MMR_HSR1"/>
    <property type="match status" value="1"/>
</dbReference>
<feature type="domain" description="MACPF" evidence="3">
    <location>
        <begin position="451"/>
        <end position="768"/>
    </location>
</feature>
<dbReference type="InterPro" id="IPR006073">
    <property type="entry name" value="GTP-bd"/>
</dbReference>
<dbReference type="EMBL" id="RBNJ01004241">
    <property type="protein sequence ID" value="RUS30134.1"/>
    <property type="molecule type" value="Genomic_DNA"/>
</dbReference>
<dbReference type="InterPro" id="IPR027417">
    <property type="entry name" value="P-loop_NTPase"/>
</dbReference>
<keyword evidence="5" id="KW-1185">Reference proteome</keyword>
<feature type="transmembrane region" description="Helical" evidence="2">
    <location>
        <begin position="802"/>
        <end position="824"/>
    </location>
</feature>
<proteinExistence type="predicted"/>
<keyword evidence="2" id="KW-0812">Transmembrane</keyword>